<dbReference type="Proteomes" id="UP001500394">
    <property type="component" value="Unassembled WGS sequence"/>
</dbReference>
<evidence type="ECO:0000313" key="2">
    <source>
        <dbReference type="Proteomes" id="UP001500394"/>
    </source>
</evidence>
<evidence type="ECO:0000313" key="1">
    <source>
        <dbReference type="EMBL" id="GAA4515651.1"/>
    </source>
</evidence>
<reference evidence="2" key="1">
    <citation type="journal article" date="2019" name="Int. J. Syst. Evol. Microbiol.">
        <title>The Global Catalogue of Microorganisms (GCM) 10K type strain sequencing project: providing services to taxonomists for standard genome sequencing and annotation.</title>
        <authorList>
            <consortium name="The Broad Institute Genomics Platform"/>
            <consortium name="The Broad Institute Genome Sequencing Center for Infectious Disease"/>
            <person name="Wu L."/>
            <person name="Ma J."/>
        </authorList>
    </citation>
    <scope>NUCLEOTIDE SEQUENCE [LARGE SCALE GENOMIC DNA]</scope>
    <source>
        <strain evidence="2">JCM 17858</strain>
    </source>
</reference>
<name>A0ABP8R282_9SPHI</name>
<proteinExistence type="predicted"/>
<gene>
    <name evidence="1" type="ORF">GCM10023173_13720</name>
</gene>
<accession>A0ABP8R282</accession>
<comment type="caution">
    <text evidence="1">The sequence shown here is derived from an EMBL/GenBank/DDBJ whole genome shotgun (WGS) entry which is preliminary data.</text>
</comment>
<sequence>MAAAQAAISGVPTVWVDNSSTWRKSLSTASESVQSDLMLDGGAWKYILRKTSVYEGIEALRRDSTFKRDLMRLSSMQPAKKELLTVIHQQDIEKVSESSKSWEIKLTNKQSFQVKYVLDASKESKLCRMANVKADDNVKVLRSTVLSLPQSRALIFVGEDQGEIEVAYLHEVVPAENNLFVLKAKEGYNLPYRVALGQTVGAVVSYCAFFKTSTDKIDLRVLQNELLMYRSRLLPCVDISVEDKHYSSLQRIFLTGILPLNQKEGKLYFNGQDSVKLADVKEELKRLFSRTQLWFVDHNPEYLTLKSTISLLKFAAFRGDELDKEIEQKWKKEFGFEQDYNPERLISKYEFAVLWDKYASPFWVKRSQNGDAIIR</sequence>
<dbReference type="EMBL" id="BAABGR010000015">
    <property type="protein sequence ID" value="GAA4515651.1"/>
    <property type="molecule type" value="Genomic_DNA"/>
</dbReference>
<keyword evidence="2" id="KW-1185">Reference proteome</keyword>
<protein>
    <submittedName>
        <fullName evidence="1">Uncharacterized protein</fullName>
    </submittedName>
</protein>
<organism evidence="1 2">
    <name type="scientific">Sphingobacterium thermophilum</name>
    <dbReference type="NCBI Taxonomy" id="768534"/>
    <lineage>
        <taxon>Bacteria</taxon>
        <taxon>Pseudomonadati</taxon>
        <taxon>Bacteroidota</taxon>
        <taxon>Sphingobacteriia</taxon>
        <taxon>Sphingobacteriales</taxon>
        <taxon>Sphingobacteriaceae</taxon>
        <taxon>Sphingobacterium</taxon>
    </lineage>
</organism>